<comment type="caution">
    <text evidence="1">The sequence shown here is derived from an EMBL/GenBank/DDBJ whole genome shotgun (WGS) entry which is preliminary data.</text>
</comment>
<evidence type="ECO:0000313" key="2">
    <source>
        <dbReference type="Proteomes" id="UP001501772"/>
    </source>
</evidence>
<protein>
    <recommendedName>
        <fullName evidence="3">Bacteriocin-type signal sequence-containing protein</fullName>
    </recommendedName>
</protein>
<dbReference type="RefSeq" id="WP_344851522.1">
    <property type="nucleotide sequence ID" value="NZ_BAABBY010000005.1"/>
</dbReference>
<evidence type="ECO:0008006" key="3">
    <source>
        <dbReference type="Google" id="ProtNLM"/>
    </source>
</evidence>
<organism evidence="1 2">
    <name type="scientific">Pedobacter jeongneungensis</name>
    <dbReference type="NCBI Taxonomy" id="947309"/>
    <lineage>
        <taxon>Bacteria</taxon>
        <taxon>Pseudomonadati</taxon>
        <taxon>Bacteroidota</taxon>
        <taxon>Sphingobacteriia</taxon>
        <taxon>Sphingobacteriales</taxon>
        <taxon>Sphingobacteriaceae</taxon>
        <taxon>Pedobacter</taxon>
    </lineage>
</organism>
<dbReference type="EMBL" id="BAABBY010000005">
    <property type="protein sequence ID" value="GAA4204398.1"/>
    <property type="molecule type" value="Genomic_DNA"/>
</dbReference>
<proteinExistence type="predicted"/>
<name>A0ABP8BDP1_9SPHI</name>
<evidence type="ECO:0000313" key="1">
    <source>
        <dbReference type="EMBL" id="GAA4204398.1"/>
    </source>
</evidence>
<gene>
    <name evidence="1" type="ORF">GCM10022289_22190</name>
</gene>
<reference evidence="2" key="1">
    <citation type="journal article" date="2019" name="Int. J. Syst. Evol. Microbiol.">
        <title>The Global Catalogue of Microorganisms (GCM) 10K type strain sequencing project: providing services to taxonomists for standard genome sequencing and annotation.</title>
        <authorList>
            <consortium name="The Broad Institute Genomics Platform"/>
            <consortium name="The Broad Institute Genome Sequencing Center for Infectious Disease"/>
            <person name="Wu L."/>
            <person name="Ma J."/>
        </authorList>
    </citation>
    <scope>NUCLEOTIDE SEQUENCE [LARGE SCALE GENOMIC DNA]</scope>
    <source>
        <strain evidence="2">JCM 17626</strain>
    </source>
</reference>
<dbReference type="Proteomes" id="UP001501772">
    <property type="component" value="Unassembled WGS sequence"/>
</dbReference>
<keyword evidence="2" id="KW-1185">Reference proteome</keyword>
<accession>A0ABP8BDP1</accession>
<sequence>MKNAKNTIKLKKRIIEYLNNDEMKSLNGGGGNFDTMDTTLTITVTNLPPMNK</sequence>